<dbReference type="InterPro" id="IPR012338">
    <property type="entry name" value="Beta-lactam/transpept-like"/>
</dbReference>
<comment type="similarity">
    <text evidence="2">Belongs to the glycosyl hydrolase 3 family.</text>
</comment>
<dbReference type="Gene3D" id="3.40.710.10">
    <property type="entry name" value="DD-peptidase/beta-lactamase superfamily"/>
    <property type="match status" value="1"/>
</dbReference>
<dbReference type="EC" id="3.2.1.52" evidence="3"/>
<dbReference type="RefSeq" id="WP_093025761.1">
    <property type="nucleotide sequence ID" value="NZ_FPBK01000011.1"/>
</dbReference>
<dbReference type="OrthoDB" id="9805821at2"/>
<proteinExistence type="inferred from homology"/>
<dbReference type="PANTHER" id="PTHR30480">
    <property type="entry name" value="BETA-HEXOSAMINIDASE-RELATED"/>
    <property type="match status" value="1"/>
</dbReference>
<dbReference type="InterPro" id="IPR001764">
    <property type="entry name" value="Glyco_hydro_3_N"/>
</dbReference>
<dbReference type="InterPro" id="IPR017853">
    <property type="entry name" value="GH"/>
</dbReference>
<evidence type="ECO:0000313" key="8">
    <source>
        <dbReference type="EMBL" id="SFU65152.1"/>
    </source>
</evidence>
<dbReference type="EMBL" id="FPBK01000011">
    <property type="protein sequence ID" value="SFU65152.1"/>
    <property type="molecule type" value="Genomic_DNA"/>
</dbReference>
<sequence length="970" mass="109748">MRNILLVITILSSLSIFSQHIDPLLANKPEAQEKWVDSVYNQMTLQEKIGQLFIVDVFSRNGQAEEDRIKKLIEENHIGGVIFSKGGPVRQANMCNNLQADSKIPLIVSMDAEWGLAMRLDSTYAFPWNMTLGALENNKLVEEVGYRIGLHAKRLGVHINFAPDVDINTNPKNPIIGNRSFGEDKYNVTQKAIAFMNGMQSAGVLANAKHFPGHGDTDQDSHKTLPSLSFGLDRIEDVELYPYKEIIDQGLASVMIAHLNVPALESRAGYPTSLSEKVVTDLLQKKMGFNGLVFTDALSMKGASNFSEPGDVDLAAFLAGNDVLLISKDIPKASEKLQVAYENEVITEERLAHSVKKILKAKYLVGLNHYKPIETDHLIEDLNSINDDLLYEKVMEKAITIVKNKGDLLPLRDLDKRKIAYVGLGDDSGEKFVNSLQLYAQVDTINTARLDKMKGKLKDYNTVIIGFHRSNDSPWKDYQFTEQELVWLYELSREKDVILDIFVKPYALLDLTTTTNFNSVVVSYQNSEIAQEKSAEIIFGAIPAEGRLPVTANEDFPVNTCIGTNPLSRLQYGIPESVGLSSEKLAKIDLITKKVIDRKMAPGMQILVARKGKVVYNKSFGYHTYDKKVQVMNTDLYDVASLTKILATLPEMMKTVEEEKINLNTKLKKLLPELENTNKGNISLLDLLTHTGRLEAWIPFYVYTLDKKHMPDTTYYRTRPEVGFEVQVSDSLYMRTDYKDSIYQQIYDSKLLSKRKYKYSDLGYFILKRYLEKHYKTRLDTLVQRDLYQSLGANHTLYNPLTKFTKVEIAPTETDTYYRHQTVHGFVHDMGAAMLDGVGGHAGIFSNSNDIAKIMQMYLQKGFYGGKRYFTPETMDMFNTCYYCTEDIRRGVGFDKPEPDGSSSNTCGCVPLSSFGHSGFTGTYTWADPDNELIYVFLSNRVYPTQENHKLITENIRTDIQELIYEAIID</sequence>
<dbReference type="STRING" id="1224947.SAMN05216480_11199"/>
<evidence type="ECO:0000313" key="9">
    <source>
        <dbReference type="Proteomes" id="UP000199138"/>
    </source>
</evidence>
<dbReference type="Pfam" id="PF00144">
    <property type="entry name" value="Beta-lactamase"/>
    <property type="match status" value="1"/>
</dbReference>
<dbReference type="PRINTS" id="PR00133">
    <property type="entry name" value="GLHYDRLASE3"/>
</dbReference>
<dbReference type="Gene3D" id="3.40.50.1700">
    <property type="entry name" value="Glycoside hydrolase family 3 C-terminal domain"/>
    <property type="match status" value="1"/>
</dbReference>
<dbReference type="InterPro" id="IPR036881">
    <property type="entry name" value="Glyco_hydro_3_C_sf"/>
</dbReference>
<dbReference type="SUPFAM" id="SSF51445">
    <property type="entry name" value="(Trans)glycosidases"/>
    <property type="match status" value="1"/>
</dbReference>
<dbReference type="AlphaFoldDB" id="A0A1I7HWP7"/>
<dbReference type="InterPro" id="IPR001466">
    <property type="entry name" value="Beta-lactam-related"/>
</dbReference>
<feature type="domain" description="Glycoside hydrolase family 3 N-terminal" evidence="7">
    <location>
        <begin position="44"/>
        <end position="360"/>
    </location>
</feature>
<feature type="domain" description="Beta-lactamase-related" evidence="6">
    <location>
        <begin position="594"/>
        <end position="950"/>
    </location>
</feature>
<evidence type="ECO:0000256" key="2">
    <source>
        <dbReference type="ARBA" id="ARBA00005336"/>
    </source>
</evidence>
<dbReference type="Pfam" id="PF00933">
    <property type="entry name" value="Glyco_hydro_3"/>
    <property type="match status" value="1"/>
</dbReference>
<name>A0A1I7HWP7_9FLAO</name>
<dbReference type="GO" id="GO:0005975">
    <property type="term" value="P:carbohydrate metabolic process"/>
    <property type="evidence" value="ECO:0007669"/>
    <property type="project" value="InterPro"/>
</dbReference>
<dbReference type="GO" id="GO:0009254">
    <property type="term" value="P:peptidoglycan turnover"/>
    <property type="evidence" value="ECO:0007669"/>
    <property type="project" value="TreeGrafter"/>
</dbReference>
<dbReference type="Gene3D" id="3.20.20.300">
    <property type="entry name" value="Glycoside hydrolase, family 3, N-terminal domain"/>
    <property type="match status" value="1"/>
</dbReference>
<dbReference type="PANTHER" id="PTHR30480:SF13">
    <property type="entry name" value="BETA-HEXOSAMINIDASE"/>
    <property type="match status" value="1"/>
</dbReference>
<dbReference type="InterPro" id="IPR050226">
    <property type="entry name" value="NagZ_Beta-hexosaminidase"/>
</dbReference>
<comment type="catalytic activity">
    <reaction evidence="1">
        <text>Hydrolysis of terminal non-reducing N-acetyl-D-hexosamine residues in N-acetyl-beta-D-hexosaminides.</text>
        <dbReference type="EC" id="3.2.1.52"/>
    </reaction>
</comment>
<evidence type="ECO:0000256" key="5">
    <source>
        <dbReference type="ARBA" id="ARBA00023295"/>
    </source>
</evidence>
<evidence type="ECO:0000256" key="4">
    <source>
        <dbReference type="ARBA" id="ARBA00022801"/>
    </source>
</evidence>
<keyword evidence="4" id="KW-0378">Hydrolase</keyword>
<keyword evidence="9" id="KW-1185">Reference proteome</keyword>
<protein>
    <recommendedName>
        <fullName evidence="3">beta-N-acetylhexosaminidase</fullName>
        <ecNumber evidence="3">3.2.1.52</ecNumber>
    </recommendedName>
</protein>
<dbReference type="SUPFAM" id="SSF52279">
    <property type="entry name" value="Beta-D-glucan exohydrolase, C-terminal domain"/>
    <property type="match status" value="1"/>
</dbReference>
<keyword evidence="5" id="KW-0326">Glycosidase</keyword>
<dbReference type="SUPFAM" id="SSF56601">
    <property type="entry name" value="beta-lactamase/transpeptidase-like"/>
    <property type="match status" value="1"/>
</dbReference>
<gene>
    <name evidence="8" type="ORF">SAMN05216480_11199</name>
</gene>
<evidence type="ECO:0000256" key="3">
    <source>
        <dbReference type="ARBA" id="ARBA00012663"/>
    </source>
</evidence>
<dbReference type="InterPro" id="IPR036962">
    <property type="entry name" value="Glyco_hydro_3_N_sf"/>
</dbReference>
<accession>A0A1I7HWP7</accession>
<evidence type="ECO:0000259" key="7">
    <source>
        <dbReference type="Pfam" id="PF00933"/>
    </source>
</evidence>
<dbReference type="GO" id="GO:0004563">
    <property type="term" value="F:beta-N-acetylhexosaminidase activity"/>
    <property type="evidence" value="ECO:0007669"/>
    <property type="project" value="UniProtKB-EC"/>
</dbReference>
<evidence type="ECO:0000256" key="1">
    <source>
        <dbReference type="ARBA" id="ARBA00001231"/>
    </source>
</evidence>
<dbReference type="Proteomes" id="UP000199138">
    <property type="component" value="Unassembled WGS sequence"/>
</dbReference>
<evidence type="ECO:0000259" key="6">
    <source>
        <dbReference type="Pfam" id="PF00144"/>
    </source>
</evidence>
<organism evidence="8 9">
    <name type="scientific">Pustulibacterium marinum</name>
    <dbReference type="NCBI Taxonomy" id="1224947"/>
    <lineage>
        <taxon>Bacteria</taxon>
        <taxon>Pseudomonadati</taxon>
        <taxon>Bacteroidota</taxon>
        <taxon>Flavobacteriia</taxon>
        <taxon>Flavobacteriales</taxon>
        <taxon>Flavobacteriaceae</taxon>
        <taxon>Pustulibacterium</taxon>
    </lineage>
</organism>
<reference evidence="8 9" key="1">
    <citation type="submission" date="2016-10" db="EMBL/GenBank/DDBJ databases">
        <authorList>
            <person name="de Groot N.N."/>
        </authorList>
    </citation>
    <scope>NUCLEOTIDE SEQUENCE [LARGE SCALE GENOMIC DNA]</scope>
    <source>
        <strain evidence="8 9">CGMCC 1.12333</strain>
    </source>
</reference>